<protein>
    <submittedName>
        <fullName evidence="8">Stomatin-like protein 2, mitochondrial</fullName>
    </submittedName>
</protein>
<dbReference type="Pfam" id="PF01145">
    <property type="entry name" value="Band_7"/>
    <property type="match status" value="1"/>
</dbReference>
<keyword evidence="3" id="KW-0496">Mitochondrion</keyword>
<dbReference type="InterPro" id="IPR036013">
    <property type="entry name" value="Band_7/SPFH_dom_sf"/>
</dbReference>
<dbReference type="Pfam" id="PF16200">
    <property type="entry name" value="Band_7_C"/>
    <property type="match status" value="1"/>
</dbReference>
<feature type="domain" description="STML2-like C-terminal extension" evidence="7">
    <location>
        <begin position="165"/>
        <end position="225"/>
    </location>
</feature>
<dbReference type="GO" id="GO:0016020">
    <property type="term" value="C:membrane"/>
    <property type="evidence" value="ECO:0007669"/>
    <property type="project" value="InterPro"/>
</dbReference>
<dbReference type="EMBL" id="PQIB02000008">
    <property type="protein sequence ID" value="RLN04014.1"/>
    <property type="molecule type" value="Genomic_DNA"/>
</dbReference>
<organism evidence="8 9">
    <name type="scientific">Panicum miliaceum</name>
    <name type="common">Proso millet</name>
    <name type="synonym">Broomcorn millet</name>
    <dbReference type="NCBI Taxonomy" id="4540"/>
    <lineage>
        <taxon>Eukaryota</taxon>
        <taxon>Viridiplantae</taxon>
        <taxon>Streptophyta</taxon>
        <taxon>Embryophyta</taxon>
        <taxon>Tracheophyta</taxon>
        <taxon>Spermatophyta</taxon>
        <taxon>Magnoliopsida</taxon>
        <taxon>Liliopsida</taxon>
        <taxon>Poales</taxon>
        <taxon>Poaceae</taxon>
        <taxon>PACMAD clade</taxon>
        <taxon>Panicoideae</taxon>
        <taxon>Panicodae</taxon>
        <taxon>Paniceae</taxon>
        <taxon>Panicinae</taxon>
        <taxon>Panicum</taxon>
        <taxon>Panicum sect. Panicum</taxon>
    </lineage>
</organism>
<dbReference type="GO" id="GO:0005739">
    <property type="term" value="C:mitochondrion"/>
    <property type="evidence" value="ECO:0007669"/>
    <property type="project" value="UniProtKB-SubCell"/>
</dbReference>
<evidence type="ECO:0000313" key="9">
    <source>
        <dbReference type="Proteomes" id="UP000275267"/>
    </source>
</evidence>
<gene>
    <name evidence="8" type="ORF">C2845_PM13G03740</name>
</gene>
<dbReference type="CDD" id="cd08829">
    <property type="entry name" value="SPFH_paraslipin"/>
    <property type="match status" value="1"/>
</dbReference>
<dbReference type="SUPFAM" id="SSF117892">
    <property type="entry name" value="Band 7/SPFH domain"/>
    <property type="match status" value="1"/>
</dbReference>
<accession>A0A3L6RHN3</accession>
<dbReference type="Gene3D" id="3.30.479.30">
    <property type="entry name" value="Band 7 domain"/>
    <property type="match status" value="1"/>
</dbReference>
<dbReference type="STRING" id="4540.A0A3L6RHN3"/>
<dbReference type="AlphaFoldDB" id="A0A3L6RHN3"/>
<keyword evidence="4" id="KW-0449">Lipoprotein</keyword>
<dbReference type="GO" id="GO:0007005">
    <property type="term" value="P:mitochondrion organization"/>
    <property type="evidence" value="ECO:0007669"/>
    <property type="project" value="TreeGrafter"/>
</dbReference>
<dbReference type="PRINTS" id="PR00721">
    <property type="entry name" value="STOMATIN"/>
</dbReference>
<evidence type="ECO:0000313" key="8">
    <source>
        <dbReference type="EMBL" id="RLN04014.1"/>
    </source>
</evidence>
<comment type="similarity">
    <text evidence="2">Belongs to the band 7/mec-2 family.</text>
</comment>
<keyword evidence="9" id="KW-1185">Reference proteome</keyword>
<dbReference type="PANTHER" id="PTHR43327">
    <property type="entry name" value="STOMATIN-LIKE PROTEIN 2, MITOCHONDRIAL"/>
    <property type="match status" value="1"/>
</dbReference>
<evidence type="ECO:0000259" key="7">
    <source>
        <dbReference type="Pfam" id="PF16200"/>
    </source>
</evidence>
<feature type="domain" description="Band 7" evidence="6">
    <location>
        <begin position="81"/>
        <end position="142"/>
    </location>
</feature>
<dbReference type="InterPro" id="IPR032435">
    <property type="entry name" value="STML2-like_C"/>
</dbReference>
<reference evidence="9" key="1">
    <citation type="journal article" date="2019" name="Nat. Commun.">
        <title>The genome of broomcorn millet.</title>
        <authorList>
            <person name="Zou C."/>
            <person name="Miki D."/>
            <person name="Li D."/>
            <person name="Tang Q."/>
            <person name="Xiao L."/>
            <person name="Rajput S."/>
            <person name="Deng P."/>
            <person name="Jia W."/>
            <person name="Huang R."/>
            <person name="Zhang M."/>
            <person name="Sun Y."/>
            <person name="Hu J."/>
            <person name="Fu X."/>
            <person name="Schnable P.S."/>
            <person name="Li F."/>
            <person name="Zhang H."/>
            <person name="Feng B."/>
            <person name="Zhu X."/>
            <person name="Liu R."/>
            <person name="Schnable J.C."/>
            <person name="Zhu J.-K."/>
            <person name="Zhang H."/>
        </authorList>
    </citation>
    <scope>NUCLEOTIDE SEQUENCE [LARGE SCALE GENOMIC DNA]</scope>
</reference>
<dbReference type="PANTHER" id="PTHR43327:SF10">
    <property type="entry name" value="STOMATIN-LIKE PROTEIN 2, MITOCHONDRIAL"/>
    <property type="match status" value="1"/>
</dbReference>
<dbReference type="InterPro" id="IPR001972">
    <property type="entry name" value="Stomatin_HflK_fam"/>
</dbReference>
<dbReference type="InterPro" id="IPR001107">
    <property type="entry name" value="Band_7"/>
</dbReference>
<name>A0A3L6RHN3_PANMI</name>
<feature type="region of interest" description="Disordered" evidence="5">
    <location>
        <begin position="229"/>
        <end position="271"/>
    </location>
</feature>
<evidence type="ECO:0000256" key="2">
    <source>
        <dbReference type="ARBA" id="ARBA00008164"/>
    </source>
</evidence>
<comment type="caution">
    <text evidence="8">The sequence shown here is derived from an EMBL/GenBank/DDBJ whole genome shotgun (WGS) entry which is preliminary data.</text>
</comment>
<dbReference type="Proteomes" id="UP000275267">
    <property type="component" value="Unassembled WGS sequence"/>
</dbReference>
<dbReference type="InterPro" id="IPR050710">
    <property type="entry name" value="Band7/mec-2_domain"/>
</dbReference>
<comment type="subcellular location">
    <subcellularLocation>
        <location evidence="1">Mitochondrion</location>
    </subcellularLocation>
</comment>
<proteinExistence type="inferred from homology"/>
<evidence type="ECO:0000256" key="4">
    <source>
        <dbReference type="ARBA" id="ARBA00023288"/>
    </source>
</evidence>
<evidence type="ECO:0000256" key="5">
    <source>
        <dbReference type="SAM" id="MobiDB-lite"/>
    </source>
</evidence>
<evidence type="ECO:0000256" key="3">
    <source>
        <dbReference type="ARBA" id="ARBA00023128"/>
    </source>
</evidence>
<sequence>MATLLRRSAPPALQLARFSRHLPAAASSRSFSYSRDDNSARLAVVEGIMGRLYHEKLLCTCCEKCNLDCLCLESCVQIVDPYLASYGAENPIFAVIQLAQTTMRSELGKMTLDKTFEERDALNENIVRAINEAATDWGLKCLRYEISEAGAVLALSEASARGIRLVSEAMTTKGSTKAANLRVAEQYVRAFSQVAKKGTTVLLPSDGGNPSAFVAQAIKIFQQLQANNPQVEELEESDGETGPAETSELPPLIPDADPGTNFSLQRRKNKI</sequence>
<dbReference type="OrthoDB" id="434619at2759"/>
<evidence type="ECO:0000259" key="6">
    <source>
        <dbReference type="Pfam" id="PF01145"/>
    </source>
</evidence>
<evidence type="ECO:0000256" key="1">
    <source>
        <dbReference type="ARBA" id="ARBA00004173"/>
    </source>
</evidence>